<dbReference type="STRING" id="94869.SAMN04488529_10994"/>
<gene>
    <name evidence="6" type="ORF">SAMN04488529_10994</name>
</gene>
<reference evidence="6 7" key="1">
    <citation type="submission" date="2016-10" db="EMBL/GenBank/DDBJ databases">
        <authorList>
            <person name="de Groot N.N."/>
        </authorList>
    </citation>
    <scope>NUCLEOTIDE SEQUENCE [LARGE SCALE GENOMIC DNA]</scope>
    <source>
        <strain evidence="6 7">DSM 12272</strain>
    </source>
</reference>
<dbReference type="EMBL" id="FNJM01000009">
    <property type="protein sequence ID" value="SDP61906.1"/>
    <property type="molecule type" value="Genomic_DNA"/>
</dbReference>
<keyword evidence="7" id="KW-1185">Reference proteome</keyword>
<dbReference type="GO" id="GO:0005829">
    <property type="term" value="C:cytosol"/>
    <property type="evidence" value="ECO:0007669"/>
    <property type="project" value="TreeGrafter"/>
</dbReference>
<dbReference type="Pfam" id="PF21279">
    <property type="entry name" value="YhfX-like_C"/>
    <property type="match status" value="1"/>
</dbReference>
<dbReference type="GO" id="GO:0008784">
    <property type="term" value="F:alanine racemase activity"/>
    <property type="evidence" value="ECO:0007669"/>
    <property type="project" value="TreeGrafter"/>
</dbReference>
<dbReference type="PANTHER" id="PTHR30511">
    <property type="entry name" value="ALANINE RACEMASE"/>
    <property type="match status" value="1"/>
</dbReference>
<dbReference type="GO" id="GO:0030170">
    <property type="term" value="F:pyridoxal phosphate binding"/>
    <property type="evidence" value="ECO:0007669"/>
    <property type="project" value="TreeGrafter"/>
</dbReference>
<evidence type="ECO:0000256" key="1">
    <source>
        <dbReference type="ARBA" id="ARBA00001933"/>
    </source>
</evidence>
<keyword evidence="2" id="KW-0663">Pyridoxal phosphate</keyword>
<comment type="cofactor">
    <cofactor evidence="1">
        <name>pyridoxal 5'-phosphate</name>
        <dbReference type="ChEBI" id="CHEBI:597326"/>
    </cofactor>
</comment>
<accession>A0A1H0U7V9</accession>
<dbReference type="InterPro" id="IPR001608">
    <property type="entry name" value="Ala_racemase_N"/>
</dbReference>
<dbReference type="Proteomes" id="UP000198597">
    <property type="component" value="Unassembled WGS sequence"/>
</dbReference>
<evidence type="ECO:0000313" key="6">
    <source>
        <dbReference type="EMBL" id="SDP61906.1"/>
    </source>
</evidence>
<dbReference type="Gene3D" id="2.40.37.30">
    <property type="match status" value="2"/>
</dbReference>
<dbReference type="InterPro" id="IPR029066">
    <property type="entry name" value="PLP-binding_barrel"/>
</dbReference>
<feature type="domain" description="Alanine racemase N-terminal" evidence="4">
    <location>
        <begin position="36"/>
        <end position="232"/>
    </location>
</feature>
<feature type="domain" description="YhfX-like C-terminal" evidence="5">
    <location>
        <begin position="282"/>
        <end position="377"/>
    </location>
</feature>
<dbReference type="Pfam" id="PF01168">
    <property type="entry name" value="Ala_racemase_N"/>
    <property type="match status" value="1"/>
</dbReference>
<evidence type="ECO:0000256" key="3">
    <source>
        <dbReference type="ARBA" id="ARBA00023235"/>
    </source>
</evidence>
<evidence type="ECO:0000259" key="5">
    <source>
        <dbReference type="Pfam" id="PF21279"/>
    </source>
</evidence>
<keyword evidence="3" id="KW-0413">Isomerase</keyword>
<name>A0A1H0U7V9_9CLOT</name>
<dbReference type="PANTHER" id="PTHR30511:SF3">
    <property type="entry name" value="LYSINE RACEMASE"/>
    <property type="match status" value="1"/>
</dbReference>
<proteinExistence type="predicted"/>
<dbReference type="InterPro" id="IPR000821">
    <property type="entry name" value="Ala_racemase"/>
</dbReference>
<sequence>MRKLFLDKTIKRNKNLVKAAFQFHNSGEIYPNTYVIDLDILLENAEIMKSEADKNNIELFFMTKQIGRNPWIAKKLIEMGYKGAVVVDFQEALVMMENNIPIAHCGHIGQIPKGVMEKVIEYGVEYITSYSLDKIHEINNVAKKLNKIQKIFLKVISDEDIKYPGQYGGLNLNELEGIAEEIVACSNVKLVGVTSFPCFIYDRENKEIISTENIKTLQKAKEILNNIAEINITEMNVPSLTCCETLEKIRKCGGTQGEPGHGLTGTIPINELEDAKEIPAMVYVTEISHNIYSKAYCYGGGFYPRGNLKNALVGKSLEESVKTKIGSIPLENIDYYLPLEEKFNIGDTVIMAFRTQIFVTRSTVVLVEGIQSGKGKIIGRYDSQGNLLKGYSYE</sequence>
<dbReference type="InterPro" id="IPR048449">
    <property type="entry name" value="YhfX-like_C"/>
</dbReference>
<evidence type="ECO:0000313" key="7">
    <source>
        <dbReference type="Proteomes" id="UP000198597"/>
    </source>
</evidence>
<protein>
    <submittedName>
        <fullName evidence="6">Predicted amino acid racemase</fullName>
    </submittedName>
</protein>
<dbReference type="SUPFAM" id="SSF51419">
    <property type="entry name" value="PLP-binding barrel"/>
    <property type="match status" value="1"/>
</dbReference>
<organism evidence="6 7">
    <name type="scientific">Clostridium gasigenes</name>
    <dbReference type="NCBI Taxonomy" id="94869"/>
    <lineage>
        <taxon>Bacteria</taxon>
        <taxon>Bacillati</taxon>
        <taxon>Bacillota</taxon>
        <taxon>Clostridia</taxon>
        <taxon>Eubacteriales</taxon>
        <taxon>Clostridiaceae</taxon>
        <taxon>Clostridium</taxon>
    </lineage>
</organism>
<evidence type="ECO:0000256" key="2">
    <source>
        <dbReference type="ARBA" id="ARBA00022898"/>
    </source>
</evidence>
<evidence type="ECO:0000259" key="4">
    <source>
        <dbReference type="Pfam" id="PF01168"/>
    </source>
</evidence>
<dbReference type="AlphaFoldDB" id="A0A1H0U7V9"/>
<dbReference type="CDD" id="cd06811">
    <property type="entry name" value="PLPDE_III_yhfX_like"/>
    <property type="match status" value="1"/>
</dbReference>